<comment type="subcellular location">
    <subcellularLocation>
        <location evidence="1">Host cell</location>
    </subcellularLocation>
    <subcellularLocation>
        <location evidence="2">Secreted</location>
    </subcellularLocation>
</comment>
<evidence type="ECO:0000256" key="2">
    <source>
        <dbReference type="ARBA" id="ARBA00004613"/>
    </source>
</evidence>
<dbReference type="GeneID" id="20651241"/>
<dbReference type="Proteomes" id="UP000002640">
    <property type="component" value="Unassembled WGS sequence"/>
</dbReference>
<dbReference type="Pfam" id="PF20147">
    <property type="entry name" value="Crinkler"/>
    <property type="match status" value="1"/>
</dbReference>
<evidence type="ECO:0000259" key="4">
    <source>
        <dbReference type="Pfam" id="PF20147"/>
    </source>
</evidence>
<evidence type="ECO:0000256" key="1">
    <source>
        <dbReference type="ARBA" id="ARBA00004340"/>
    </source>
</evidence>
<keyword evidence="6" id="KW-1185">Reference proteome</keyword>
<dbReference type="InParanoid" id="G4YQN5"/>
<proteinExistence type="predicted"/>
<name>G4YQN5_PHYSP</name>
<reference evidence="5 6" key="1">
    <citation type="journal article" date="2006" name="Science">
        <title>Phytophthora genome sequences uncover evolutionary origins and mechanisms of pathogenesis.</title>
        <authorList>
            <person name="Tyler B.M."/>
            <person name="Tripathy S."/>
            <person name="Zhang X."/>
            <person name="Dehal P."/>
            <person name="Jiang R.H."/>
            <person name="Aerts A."/>
            <person name="Arredondo F.D."/>
            <person name="Baxter L."/>
            <person name="Bensasson D."/>
            <person name="Beynon J.L."/>
            <person name="Chapman J."/>
            <person name="Damasceno C.M."/>
            <person name="Dorrance A.E."/>
            <person name="Dou D."/>
            <person name="Dickerman A.W."/>
            <person name="Dubchak I.L."/>
            <person name="Garbelotto M."/>
            <person name="Gijzen M."/>
            <person name="Gordon S.G."/>
            <person name="Govers F."/>
            <person name="Grunwald N.J."/>
            <person name="Huang W."/>
            <person name="Ivors K.L."/>
            <person name="Jones R.W."/>
            <person name="Kamoun S."/>
            <person name="Krampis K."/>
            <person name="Lamour K.H."/>
            <person name="Lee M.K."/>
            <person name="McDonald W.H."/>
            <person name="Medina M."/>
            <person name="Meijer H.J."/>
            <person name="Nordberg E.K."/>
            <person name="Maclean D.J."/>
            <person name="Ospina-Giraldo M.D."/>
            <person name="Morris P.F."/>
            <person name="Phuntumart V."/>
            <person name="Putnam N.H."/>
            <person name="Rash S."/>
            <person name="Rose J.K."/>
            <person name="Sakihama Y."/>
            <person name="Salamov A.A."/>
            <person name="Savidor A."/>
            <person name="Scheuring C.F."/>
            <person name="Smith B.M."/>
            <person name="Sobral B.W."/>
            <person name="Terry A."/>
            <person name="Torto-Alalibo T.A."/>
            <person name="Win J."/>
            <person name="Xu Z."/>
            <person name="Zhang H."/>
            <person name="Grigoriev I.V."/>
            <person name="Rokhsar D.S."/>
            <person name="Boore J.L."/>
        </authorList>
    </citation>
    <scope>NUCLEOTIDE SEQUENCE [LARGE SCALE GENOMIC DNA]</scope>
    <source>
        <strain evidence="5 6">P6497</strain>
    </source>
</reference>
<evidence type="ECO:0000313" key="6">
    <source>
        <dbReference type="Proteomes" id="UP000002640"/>
    </source>
</evidence>
<gene>
    <name evidence="5" type="ORF">PHYSODRAFT_398376</name>
</gene>
<dbReference type="RefSeq" id="XP_009517574.1">
    <property type="nucleotide sequence ID" value="XM_009519279.1"/>
</dbReference>
<evidence type="ECO:0000313" key="5">
    <source>
        <dbReference type="EMBL" id="EGZ30299.1"/>
    </source>
</evidence>
<keyword evidence="3" id="KW-0964">Secreted</keyword>
<dbReference type="InterPro" id="IPR045379">
    <property type="entry name" value="Crinkler_N"/>
</dbReference>
<dbReference type="EMBL" id="JH159151">
    <property type="protein sequence ID" value="EGZ30299.1"/>
    <property type="molecule type" value="Genomic_DNA"/>
</dbReference>
<dbReference type="AlphaFoldDB" id="G4YQN5"/>
<dbReference type="GO" id="GO:0005576">
    <property type="term" value="C:extracellular region"/>
    <property type="evidence" value="ECO:0007669"/>
    <property type="project" value="UniProtKB-SubCell"/>
</dbReference>
<evidence type="ECO:0000256" key="3">
    <source>
        <dbReference type="ARBA" id="ARBA00022525"/>
    </source>
</evidence>
<organism evidence="5 6">
    <name type="scientific">Phytophthora sojae (strain P6497)</name>
    <name type="common">Soybean stem and root rot agent</name>
    <name type="synonym">Phytophthora megasperma f. sp. glycines</name>
    <dbReference type="NCBI Taxonomy" id="1094619"/>
    <lineage>
        <taxon>Eukaryota</taxon>
        <taxon>Sar</taxon>
        <taxon>Stramenopiles</taxon>
        <taxon>Oomycota</taxon>
        <taxon>Peronosporomycetes</taxon>
        <taxon>Peronosporales</taxon>
        <taxon>Peronosporaceae</taxon>
        <taxon>Phytophthora</taxon>
    </lineage>
</organism>
<accession>G4YQN5</accession>
<feature type="domain" description="Crinkler effector protein N-terminal" evidence="4">
    <location>
        <begin position="2"/>
        <end position="113"/>
    </location>
</feature>
<feature type="non-terminal residue" evidence="5">
    <location>
        <position position="113"/>
    </location>
</feature>
<protein>
    <recommendedName>
        <fullName evidence="4">Crinkler effector protein N-terminal domain-containing protein</fullName>
    </recommendedName>
</protein>
<dbReference type="GO" id="GO:0043657">
    <property type="term" value="C:host cell"/>
    <property type="evidence" value="ECO:0007669"/>
    <property type="project" value="UniProtKB-SubCell"/>
</dbReference>
<sequence>MMKLYCVIVNGVFRGNCFSVEVSETGNVLDLVKVIINAKAVQLGGAEADDLRLVLAKNGDGWLDWADAIQVPLNDRQHPQGFEVMNSFLPLKDDKYFGGDFQTGNCKVHVLVV</sequence>
<dbReference type="KEGG" id="psoj:PHYSODRAFT_398376"/>